<evidence type="ECO:0000313" key="2">
    <source>
        <dbReference type="Proteomes" id="UP001172102"/>
    </source>
</evidence>
<gene>
    <name evidence="1" type="ORF">B0H67DRAFT_566718</name>
</gene>
<sequence length="235" mass="26040">MAPSLIPFGLEGLSATYLVLTRTLVVEAKGEIPRLWLNPSLDRTNWPGAFKFKLEGYPGGLNPSGEQQIDVKNVTVVNLPRAYFDSTTVLVETATKTYTVPITYDPPFNPLKATAALDVTDDISKGLNGLQLSDVLPPITKIVTGGEQFVLTARIPTESGSTVDLRFNPEYFQLLGSWLANGDINWRLQLTKFPVDKANPQLIEVETHYPVAQPNPFRWSNIIQGYIIRAVLLKE</sequence>
<comment type="caution">
    <text evidence="1">The sequence shown here is derived from an EMBL/GenBank/DDBJ whole genome shotgun (WGS) entry which is preliminary data.</text>
</comment>
<dbReference type="EMBL" id="JAUKUA010000001">
    <property type="protein sequence ID" value="KAK0732126.1"/>
    <property type="molecule type" value="Genomic_DNA"/>
</dbReference>
<proteinExistence type="predicted"/>
<dbReference type="AlphaFoldDB" id="A0AA40ECA4"/>
<evidence type="ECO:0000313" key="1">
    <source>
        <dbReference type="EMBL" id="KAK0732126.1"/>
    </source>
</evidence>
<protein>
    <submittedName>
        <fullName evidence="1">Uncharacterized protein</fullName>
    </submittedName>
</protein>
<accession>A0AA40ECA4</accession>
<keyword evidence="2" id="KW-1185">Reference proteome</keyword>
<organism evidence="1 2">
    <name type="scientific">Lasiosphaeris hirsuta</name>
    <dbReference type="NCBI Taxonomy" id="260670"/>
    <lineage>
        <taxon>Eukaryota</taxon>
        <taxon>Fungi</taxon>
        <taxon>Dikarya</taxon>
        <taxon>Ascomycota</taxon>
        <taxon>Pezizomycotina</taxon>
        <taxon>Sordariomycetes</taxon>
        <taxon>Sordariomycetidae</taxon>
        <taxon>Sordariales</taxon>
        <taxon>Lasiosphaeriaceae</taxon>
        <taxon>Lasiosphaeris</taxon>
    </lineage>
</organism>
<reference evidence="1" key="1">
    <citation type="submission" date="2023-06" db="EMBL/GenBank/DDBJ databases">
        <title>Genome-scale phylogeny and comparative genomics of the fungal order Sordariales.</title>
        <authorList>
            <consortium name="Lawrence Berkeley National Laboratory"/>
            <person name="Hensen N."/>
            <person name="Bonometti L."/>
            <person name="Westerberg I."/>
            <person name="Brannstrom I.O."/>
            <person name="Guillou S."/>
            <person name="Cros-Aarteil S."/>
            <person name="Calhoun S."/>
            <person name="Haridas S."/>
            <person name="Kuo A."/>
            <person name="Mondo S."/>
            <person name="Pangilinan J."/>
            <person name="Riley R."/>
            <person name="Labutti K."/>
            <person name="Andreopoulos B."/>
            <person name="Lipzen A."/>
            <person name="Chen C."/>
            <person name="Yanf M."/>
            <person name="Daum C."/>
            <person name="Ng V."/>
            <person name="Clum A."/>
            <person name="Steindorff A."/>
            <person name="Ohm R."/>
            <person name="Martin F."/>
            <person name="Silar P."/>
            <person name="Natvig D."/>
            <person name="Lalanne C."/>
            <person name="Gautier V."/>
            <person name="Ament-Velasquez S.L."/>
            <person name="Kruys A."/>
            <person name="Hutchinson M.I."/>
            <person name="Powell A.J."/>
            <person name="Barry K."/>
            <person name="Miller A.N."/>
            <person name="Grigoriev I.V."/>
            <person name="Debuchy R."/>
            <person name="Gladieux P."/>
            <person name="Thoren M.H."/>
            <person name="Johannesson H."/>
        </authorList>
    </citation>
    <scope>NUCLEOTIDE SEQUENCE</scope>
    <source>
        <strain evidence="1">SMH4607-1</strain>
    </source>
</reference>
<name>A0AA40ECA4_9PEZI</name>
<dbReference type="Proteomes" id="UP001172102">
    <property type="component" value="Unassembled WGS sequence"/>
</dbReference>